<dbReference type="AlphaFoldDB" id="A0A7W7Y8D0"/>
<dbReference type="RefSeq" id="WP_184338400.1">
    <property type="nucleotide sequence ID" value="NZ_JACHIG010000001.1"/>
</dbReference>
<protein>
    <submittedName>
        <fullName evidence="2">Uncharacterized protein</fullName>
    </submittedName>
</protein>
<feature type="transmembrane region" description="Helical" evidence="1">
    <location>
        <begin position="117"/>
        <end position="139"/>
    </location>
</feature>
<feature type="transmembrane region" description="Helical" evidence="1">
    <location>
        <begin position="145"/>
        <end position="167"/>
    </location>
</feature>
<keyword evidence="1" id="KW-0812">Transmembrane</keyword>
<evidence type="ECO:0000256" key="1">
    <source>
        <dbReference type="SAM" id="Phobius"/>
    </source>
</evidence>
<keyword evidence="1" id="KW-1133">Transmembrane helix</keyword>
<organism evidence="2 3">
    <name type="scientific">Prosthecobacter vanneervenii</name>
    <dbReference type="NCBI Taxonomy" id="48466"/>
    <lineage>
        <taxon>Bacteria</taxon>
        <taxon>Pseudomonadati</taxon>
        <taxon>Verrucomicrobiota</taxon>
        <taxon>Verrucomicrobiia</taxon>
        <taxon>Verrucomicrobiales</taxon>
        <taxon>Verrucomicrobiaceae</taxon>
        <taxon>Prosthecobacter</taxon>
    </lineage>
</organism>
<dbReference type="Proteomes" id="UP000590740">
    <property type="component" value="Unassembled WGS sequence"/>
</dbReference>
<gene>
    <name evidence="2" type="ORF">HNQ65_001035</name>
</gene>
<reference evidence="2 3" key="1">
    <citation type="submission" date="2020-08" db="EMBL/GenBank/DDBJ databases">
        <title>Genomic Encyclopedia of Type Strains, Phase IV (KMG-IV): sequencing the most valuable type-strain genomes for metagenomic binning, comparative biology and taxonomic classification.</title>
        <authorList>
            <person name="Goeker M."/>
        </authorList>
    </citation>
    <scope>NUCLEOTIDE SEQUENCE [LARGE SCALE GENOMIC DNA]</scope>
    <source>
        <strain evidence="2 3">DSM 12252</strain>
    </source>
</reference>
<feature type="transmembrane region" description="Helical" evidence="1">
    <location>
        <begin position="20"/>
        <end position="42"/>
    </location>
</feature>
<name>A0A7W7Y8D0_9BACT</name>
<keyword evidence="1" id="KW-0472">Membrane</keyword>
<evidence type="ECO:0000313" key="3">
    <source>
        <dbReference type="Proteomes" id="UP000590740"/>
    </source>
</evidence>
<sequence length="447" mass="51292">MSPPPSLDQTLLAHIRMRWILFWVFVLLYIVLVAATIHSVFITSTPTPEERSQLFKVFILEIGLGIAALFYNIFSLKNEKSALTTAEATAAGASSTHTAVSDDDKHRFELSPQPERIFTRLAVIFACLSAAITLAEMLVASMPAWSFVLNNFLIFSVLIILTLFFFLRYRQVLADYATQKKNHKDYDDLLKRLISEQSGFYYEVMRDTRQTIYTQFGSGIYPYRFSYRNKKLRGIMERSVEKVVAILMKMITNHFQMLKIDEKISLSVKVQVTGKMVKTLCDMEDKAAALIDPRDHYIITLARDHETATLFTEREVRKEAYPLKDNTDFSHILTGASEFLCNDLRKLEKEGHYTNNNPRWKEWYNATLVVPIMHRATPADKQNIYGFLTVDSLNQSQREIFTRDGVERIMAFGADLLALIFLNLEVFDKIPLEDEAIEAPALPPPRA</sequence>
<keyword evidence="3" id="KW-1185">Reference proteome</keyword>
<comment type="caution">
    <text evidence="2">The sequence shown here is derived from an EMBL/GenBank/DDBJ whole genome shotgun (WGS) entry which is preliminary data.</text>
</comment>
<dbReference type="EMBL" id="JACHIG010000001">
    <property type="protein sequence ID" value="MBB5031481.1"/>
    <property type="molecule type" value="Genomic_DNA"/>
</dbReference>
<feature type="transmembrane region" description="Helical" evidence="1">
    <location>
        <begin position="54"/>
        <end position="74"/>
    </location>
</feature>
<proteinExistence type="predicted"/>
<accession>A0A7W7Y8D0</accession>
<evidence type="ECO:0000313" key="2">
    <source>
        <dbReference type="EMBL" id="MBB5031481.1"/>
    </source>
</evidence>